<dbReference type="AlphaFoldDB" id="A0ABD0L801"/>
<feature type="compositionally biased region" description="Gly residues" evidence="1">
    <location>
        <begin position="1"/>
        <end position="10"/>
    </location>
</feature>
<organism evidence="2 3">
    <name type="scientific">Batillaria attramentaria</name>
    <dbReference type="NCBI Taxonomy" id="370345"/>
    <lineage>
        <taxon>Eukaryota</taxon>
        <taxon>Metazoa</taxon>
        <taxon>Spiralia</taxon>
        <taxon>Lophotrochozoa</taxon>
        <taxon>Mollusca</taxon>
        <taxon>Gastropoda</taxon>
        <taxon>Caenogastropoda</taxon>
        <taxon>Sorbeoconcha</taxon>
        <taxon>Cerithioidea</taxon>
        <taxon>Batillariidae</taxon>
        <taxon>Batillaria</taxon>
    </lineage>
</organism>
<reference evidence="2 3" key="1">
    <citation type="journal article" date="2023" name="Sci. Data">
        <title>Genome assembly of the Korean intertidal mud-creeper Batillaria attramentaria.</title>
        <authorList>
            <person name="Patra A.K."/>
            <person name="Ho P.T."/>
            <person name="Jun S."/>
            <person name="Lee S.J."/>
            <person name="Kim Y."/>
            <person name="Won Y.J."/>
        </authorList>
    </citation>
    <scope>NUCLEOTIDE SEQUENCE [LARGE SCALE GENOMIC DNA]</scope>
    <source>
        <strain evidence="2">Wonlab-2016</strain>
    </source>
</reference>
<gene>
    <name evidence="2" type="ORF">BaRGS_00013329</name>
</gene>
<protein>
    <submittedName>
        <fullName evidence="2">Uncharacterized protein</fullName>
    </submittedName>
</protein>
<feature type="compositionally biased region" description="Basic and acidic residues" evidence="1">
    <location>
        <begin position="24"/>
        <end position="37"/>
    </location>
</feature>
<evidence type="ECO:0000256" key="1">
    <source>
        <dbReference type="SAM" id="MobiDB-lite"/>
    </source>
</evidence>
<feature type="region of interest" description="Disordered" evidence="1">
    <location>
        <begin position="1"/>
        <end position="48"/>
    </location>
</feature>
<comment type="caution">
    <text evidence="2">The sequence shown here is derived from an EMBL/GenBank/DDBJ whole genome shotgun (WGS) entry which is preliminary data.</text>
</comment>
<sequence length="147" mass="16139">MPVEAGGVGKGVSTFIDSPPTTSKESKDFKRNQHRGEPIQGTQNDRRGRWWGSASVIEERQRCEDVYKPKDLSSPIRLFKDREAPFALFTHLPPLPQPPPSPSVPLPYGLTASGSRHLPADKIFTADASGCQITSHLAQLHLSRASL</sequence>
<proteinExistence type="predicted"/>
<accession>A0ABD0L801</accession>
<keyword evidence="3" id="KW-1185">Reference proteome</keyword>
<name>A0ABD0L801_9CAEN</name>
<evidence type="ECO:0000313" key="2">
    <source>
        <dbReference type="EMBL" id="KAK7495390.1"/>
    </source>
</evidence>
<dbReference type="Proteomes" id="UP001519460">
    <property type="component" value="Unassembled WGS sequence"/>
</dbReference>
<evidence type="ECO:0000313" key="3">
    <source>
        <dbReference type="Proteomes" id="UP001519460"/>
    </source>
</evidence>
<dbReference type="EMBL" id="JACVVK020000075">
    <property type="protein sequence ID" value="KAK7495390.1"/>
    <property type="molecule type" value="Genomic_DNA"/>
</dbReference>